<protein>
    <submittedName>
        <fullName evidence="2">Uncharacterized protein</fullName>
    </submittedName>
</protein>
<dbReference type="EMBL" id="JASCZI010272659">
    <property type="protein sequence ID" value="MED6223089.1"/>
    <property type="molecule type" value="Genomic_DNA"/>
</dbReference>
<feature type="coiled-coil region" evidence="1">
    <location>
        <begin position="360"/>
        <end position="402"/>
    </location>
</feature>
<keyword evidence="3" id="KW-1185">Reference proteome</keyword>
<sequence length="463" mass="52430">MAGLGQLGGNAPSKVGYEWVKDAIWCIPSKFVDAEGVRRLGPPSAWVREGEEIIIEFLPCVLSERCAVLRQINFAPSQIHLNSWGFMRAFEILMEYLEEKPSIEVFFHLFQAKGVDRGMWVRSSEKSFPFYLDNHLAEKFPLYWSKRAVQCLGVEEFSDRDTDLVEFLFQNLKGGKVLTTSELLKWDSEKESVIDYLESKVPNCNTSSLKSFFKQRAEKEVSSSHVVKVEKGSEVSKPLERRRPVSLKRMRSEEVSGKVIDLIGSRCHGKDLSVEEAVNFTKSQEGLQGFSAVEDLSSLWCQQYPFASVAEEHFRSKVDVEMLGKVGKVAAARYVQVEAARLLCIGREWEVQAMEEEGTKEDKMAELIEVEKNLKLAREQDKSDLENRVVELCGEKKEAEVSKKAQGFEMFAAAWDRAKAQIELFVPGVDLEKMDPVKVVYKGGFVDDDQVPAEGSDDHNPDE</sequence>
<comment type="caution">
    <text evidence="2">The sequence shown here is derived from an EMBL/GenBank/DDBJ whole genome shotgun (WGS) entry which is preliminary data.</text>
</comment>
<reference evidence="2 3" key="1">
    <citation type="journal article" date="2023" name="Plants (Basel)">
        <title>Bridging the Gap: Combining Genomics and Transcriptomics Approaches to Understand Stylosanthes scabra, an Orphan Legume from the Brazilian Caatinga.</title>
        <authorList>
            <person name="Ferreira-Neto J.R.C."/>
            <person name="da Silva M.D."/>
            <person name="Binneck E."/>
            <person name="de Melo N.F."/>
            <person name="da Silva R.H."/>
            <person name="de Melo A.L.T.M."/>
            <person name="Pandolfi V."/>
            <person name="Bustamante F.O."/>
            <person name="Brasileiro-Vidal A.C."/>
            <person name="Benko-Iseppon A.M."/>
        </authorList>
    </citation>
    <scope>NUCLEOTIDE SEQUENCE [LARGE SCALE GENOMIC DNA]</scope>
    <source>
        <tissue evidence="2">Leaves</tissue>
    </source>
</reference>
<gene>
    <name evidence="2" type="ORF">PIB30_070615</name>
</gene>
<evidence type="ECO:0000313" key="3">
    <source>
        <dbReference type="Proteomes" id="UP001341840"/>
    </source>
</evidence>
<organism evidence="2 3">
    <name type="scientific">Stylosanthes scabra</name>
    <dbReference type="NCBI Taxonomy" id="79078"/>
    <lineage>
        <taxon>Eukaryota</taxon>
        <taxon>Viridiplantae</taxon>
        <taxon>Streptophyta</taxon>
        <taxon>Embryophyta</taxon>
        <taxon>Tracheophyta</taxon>
        <taxon>Spermatophyta</taxon>
        <taxon>Magnoliopsida</taxon>
        <taxon>eudicotyledons</taxon>
        <taxon>Gunneridae</taxon>
        <taxon>Pentapetalae</taxon>
        <taxon>rosids</taxon>
        <taxon>fabids</taxon>
        <taxon>Fabales</taxon>
        <taxon>Fabaceae</taxon>
        <taxon>Papilionoideae</taxon>
        <taxon>50 kb inversion clade</taxon>
        <taxon>dalbergioids sensu lato</taxon>
        <taxon>Dalbergieae</taxon>
        <taxon>Pterocarpus clade</taxon>
        <taxon>Stylosanthes</taxon>
    </lineage>
</organism>
<keyword evidence="1" id="KW-0175">Coiled coil</keyword>
<dbReference type="Proteomes" id="UP001341840">
    <property type="component" value="Unassembled WGS sequence"/>
</dbReference>
<evidence type="ECO:0000256" key="1">
    <source>
        <dbReference type="SAM" id="Coils"/>
    </source>
</evidence>
<accession>A0ABU6ZMC7</accession>
<evidence type="ECO:0000313" key="2">
    <source>
        <dbReference type="EMBL" id="MED6223089.1"/>
    </source>
</evidence>
<proteinExistence type="predicted"/>
<name>A0ABU6ZMC7_9FABA</name>